<organism evidence="1 2">
    <name type="scientific">Vespula pensylvanica</name>
    <name type="common">Western yellow jacket</name>
    <name type="synonym">Wasp</name>
    <dbReference type="NCBI Taxonomy" id="30213"/>
    <lineage>
        <taxon>Eukaryota</taxon>
        <taxon>Metazoa</taxon>
        <taxon>Ecdysozoa</taxon>
        <taxon>Arthropoda</taxon>
        <taxon>Hexapoda</taxon>
        <taxon>Insecta</taxon>
        <taxon>Pterygota</taxon>
        <taxon>Neoptera</taxon>
        <taxon>Endopterygota</taxon>
        <taxon>Hymenoptera</taxon>
        <taxon>Apocrita</taxon>
        <taxon>Aculeata</taxon>
        <taxon>Vespoidea</taxon>
        <taxon>Vespidae</taxon>
        <taxon>Vespinae</taxon>
        <taxon>Vespula</taxon>
    </lineage>
</organism>
<evidence type="ECO:0000313" key="2">
    <source>
        <dbReference type="Proteomes" id="UP000600918"/>
    </source>
</evidence>
<sequence length="138" mass="15715">MLRARLRVPSSDSMRDIARLRSRAITFLDSCRCPEKSMKPETNRRSGSPVGTTLRLKVITQCPESRIVASNLKVLPLRDLSPASFCPRMTNAFKLEMEYRFERSCIMLLSADTEREPLVSKAEITNNDTPLMYGLVDF</sequence>
<dbReference type="EMBL" id="JACSDY010000008">
    <property type="protein sequence ID" value="KAF7421390.1"/>
    <property type="molecule type" value="Genomic_DNA"/>
</dbReference>
<keyword evidence="2" id="KW-1185">Reference proteome</keyword>
<reference evidence="1" key="1">
    <citation type="journal article" date="2020" name="G3 (Bethesda)">
        <title>High-Quality Assemblies for Three Invasive Social Wasps from the &lt;i&gt;Vespula&lt;/i&gt; Genus.</title>
        <authorList>
            <person name="Harrop T.W.R."/>
            <person name="Guhlin J."/>
            <person name="McLaughlin G.M."/>
            <person name="Permina E."/>
            <person name="Stockwell P."/>
            <person name="Gilligan J."/>
            <person name="Le Lec M.F."/>
            <person name="Gruber M.A.M."/>
            <person name="Quinn O."/>
            <person name="Lovegrove M."/>
            <person name="Duncan E.J."/>
            <person name="Remnant E.J."/>
            <person name="Van Eeckhoven J."/>
            <person name="Graham B."/>
            <person name="Knapp R.A."/>
            <person name="Langford K.W."/>
            <person name="Kronenberg Z."/>
            <person name="Press M.O."/>
            <person name="Eacker S.M."/>
            <person name="Wilson-Rankin E.E."/>
            <person name="Purcell J."/>
            <person name="Lester P.J."/>
            <person name="Dearden P.K."/>
        </authorList>
    </citation>
    <scope>NUCLEOTIDE SEQUENCE</scope>
    <source>
        <strain evidence="1">Volc-1</strain>
    </source>
</reference>
<dbReference type="AlphaFoldDB" id="A0A834NYC2"/>
<comment type="caution">
    <text evidence="1">The sequence shown here is derived from an EMBL/GenBank/DDBJ whole genome shotgun (WGS) entry which is preliminary data.</text>
</comment>
<protein>
    <submittedName>
        <fullName evidence="1">Uncharacterized protein</fullName>
    </submittedName>
</protein>
<proteinExistence type="predicted"/>
<gene>
    <name evidence="1" type="ORF">H0235_009226</name>
</gene>
<name>A0A834NYC2_VESPE</name>
<dbReference type="Proteomes" id="UP000600918">
    <property type="component" value="Unassembled WGS sequence"/>
</dbReference>
<accession>A0A834NYC2</accession>
<evidence type="ECO:0000313" key="1">
    <source>
        <dbReference type="EMBL" id="KAF7421390.1"/>
    </source>
</evidence>